<evidence type="ECO:0000313" key="1">
    <source>
        <dbReference type="EMBL" id="KAE8383570.1"/>
    </source>
</evidence>
<dbReference type="AlphaFoldDB" id="A0A5N7BP73"/>
<sequence>MGSLIWQIGVKSRSGKWVTFFAILSLGLEESIPVKSYWFLPTVRGMVTADRYRQAPYTPSNTDSDTYKSLL</sequence>
<accession>A0A5N7BP73</accession>
<protein>
    <submittedName>
        <fullName evidence="1">Uncharacterized protein</fullName>
    </submittedName>
</protein>
<evidence type="ECO:0000313" key="2">
    <source>
        <dbReference type="Proteomes" id="UP000326198"/>
    </source>
</evidence>
<gene>
    <name evidence="1" type="ORF">BDV26DRAFT_92823</name>
</gene>
<name>A0A5N7BP73_9EURO</name>
<reference evidence="1 2" key="1">
    <citation type="submission" date="2019-04" db="EMBL/GenBank/DDBJ databases">
        <title>Friends and foes A comparative genomics studyof 23 Aspergillus species from section Flavi.</title>
        <authorList>
            <consortium name="DOE Joint Genome Institute"/>
            <person name="Kjaerbolling I."/>
            <person name="Vesth T."/>
            <person name="Frisvad J.C."/>
            <person name="Nybo J.L."/>
            <person name="Theobald S."/>
            <person name="Kildgaard S."/>
            <person name="Isbrandt T."/>
            <person name="Kuo A."/>
            <person name="Sato A."/>
            <person name="Lyhne E.K."/>
            <person name="Kogle M.E."/>
            <person name="Wiebenga A."/>
            <person name="Kun R.S."/>
            <person name="Lubbers R.J."/>
            <person name="Makela M.R."/>
            <person name="Barry K."/>
            <person name="Chovatia M."/>
            <person name="Clum A."/>
            <person name="Daum C."/>
            <person name="Haridas S."/>
            <person name="He G."/>
            <person name="LaButti K."/>
            <person name="Lipzen A."/>
            <person name="Mondo S."/>
            <person name="Riley R."/>
            <person name="Salamov A."/>
            <person name="Simmons B.A."/>
            <person name="Magnuson J.K."/>
            <person name="Henrissat B."/>
            <person name="Mortensen U.H."/>
            <person name="Larsen T.O."/>
            <person name="Devries R.P."/>
            <person name="Grigoriev I.V."/>
            <person name="Machida M."/>
            <person name="Baker S.E."/>
            <person name="Andersen M.R."/>
        </authorList>
    </citation>
    <scope>NUCLEOTIDE SEQUENCE [LARGE SCALE GENOMIC DNA]</scope>
    <source>
        <strain evidence="1 2">IBT 29228</strain>
    </source>
</reference>
<organism evidence="1 2">
    <name type="scientific">Aspergillus bertholletiae</name>
    <dbReference type="NCBI Taxonomy" id="1226010"/>
    <lineage>
        <taxon>Eukaryota</taxon>
        <taxon>Fungi</taxon>
        <taxon>Dikarya</taxon>
        <taxon>Ascomycota</taxon>
        <taxon>Pezizomycotina</taxon>
        <taxon>Eurotiomycetes</taxon>
        <taxon>Eurotiomycetidae</taxon>
        <taxon>Eurotiales</taxon>
        <taxon>Aspergillaceae</taxon>
        <taxon>Aspergillus</taxon>
        <taxon>Aspergillus subgen. Circumdati</taxon>
    </lineage>
</organism>
<proteinExistence type="predicted"/>
<dbReference type="Proteomes" id="UP000326198">
    <property type="component" value="Unassembled WGS sequence"/>
</dbReference>
<dbReference type="EMBL" id="ML736154">
    <property type="protein sequence ID" value="KAE8383570.1"/>
    <property type="molecule type" value="Genomic_DNA"/>
</dbReference>
<keyword evidence="2" id="KW-1185">Reference proteome</keyword>